<dbReference type="RefSeq" id="XP_022479994.1">
    <property type="nucleotide sequence ID" value="XM_022613610.1"/>
</dbReference>
<dbReference type="GeneID" id="34555120"/>
<name>A0A1G4BNJ3_9PEZI</name>
<keyword evidence="2" id="KW-1185">Reference proteome</keyword>
<sequence length="259" mass="27800">MLVVPAKYAVSPFNGSYRPCHSAPPIGHHCLHAVVRLLEDLELQFSLLPASSTATPGGPPAVTQLKTVASSSILTSASHANSAQTTDHLVECESLLTAQSIFAHDFLRKTVGDGSSVLKMRETLKQQPASHELTYLQAKPMARPAFGDCEMPLHPGPGMGDDVPPPGPLHGPGPQVYFAPTEFNEAEFIIVNAGMESLYADKMQSKTVIEQLREKCSKMGTLYRGDLQTALANLPLHLPTTMDKHLTALGFPPASGQQQ</sequence>
<protein>
    <submittedName>
        <fullName evidence="1">Fungal specific transcription factor</fullName>
    </submittedName>
</protein>
<proteinExistence type="predicted"/>
<accession>A0A1G4BNJ3</accession>
<evidence type="ECO:0000313" key="2">
    <source>
        <dbReference type="Proteomes" id="UP000176998"/>
    </source>
</evidence>
<gene>
    <name evidence="1" type="ORF">CORC01_01957</name>
</gene>
<organism evidence="1 2">
    <name type="scientific">Colletotrichum orchidophilum</name>
    <dbReference type="NCBI Taxonomy" id="1209926"/>
    <lineage>
        <taxon>Eukaryota</taxon>
        <taxon>Fungi</taxon>
        <taxon>Dikarya</taxon>
        <taxon>Ascomycota</taxon>
        <taxon>Pezizomycotina</taxon>
        <taxon>Sordariomycetes</taxon>
        <taxon>Hypocreomycetidae</taxon>
        <taxon>Glomerellales</taxon>
        <taxon>Glomerellaceae</taxon>
        <taxon>Colletotrichum</taxon>
    </lineage>
</organism>
<dbReference type="AlphaFoldDB" id="A0A1G4BNJ3"/>
<dbReference type="OrthoDB" id="10614705at2759"/>
<evidence type="ECO:0000313" key="1">
    <source>
        <dbReference type="EMBL" id="OHF02856.1"/>
    </source>
</evidence>
<comment type="caution">
    <text evidence="1">The sequence shown here is derived from an EMBL/GenBank/DDBJ whole genome shotgun (WGS) entry which is preliminary data.</text>
</comment>
<dbReference type="STRING" id="1209926.A0A1G4BNJ3"/>
<dbReference type="Proteomes" id="UP000176998">
    <property type="component" value="Unassembled WGS sequence"/>
</dbReference>
<reference evidence="1 2" key="1">
    <citation type="submission" date="2016-09" db="EMBL/GenBank/DDBJ databases">
        <authorList>
            <person name="Capua I."/>
            <person name="De Benedictis P."/>
            <person name="Joannis T."/>
            <person name="Lombin L.H."/>
            <person name="Cattoli G."/>
        </authorList>
    </citation>
    <scope>NUCLEOTIDE SEQUENCE [LARGE SCALE GENOMIC DNA]</scope>
    <source>
        <strain evidence="1 2">IMI 309357</strain>
    </source>
</reference>
<dbReference type="EMBL" id="MJBS01000010">
    <property type="protein sequence ID" value="OHF02856.1"/>
    <property type="molecule type" value="Genomic_DNA"/>
</dbReference>